<dbReference type="InterPro" id="IPR009014">
    <property type="entry name" value="Transketo_C/PFOR_II"/>
</dbReference>
<evidence type="ECO:0000259" key="3">
    <source>
        <dbReference type="Pfam" id="PF17147"/>
    </source>
</evidence>
<dbReference type="InterPro" id="IPR002880">
    <property type="entry name" value="Pyrv_Fd/Flavodoxin_OxRdtase_N"/>
</dbReference>
<keyword evidence="4" id="KW-0670">Pyruvate</keyword>
<dbReference type="GO" id="GO:0006979">
    <property type="term" value="P:response to oxidative stress"/>
    <property type="evidence" value="ECO:0007669"/>
    <property type="project" value="TreeGrafter"/>
</dbReference>
<proteinExistence type="predicted"/>
<dbReference type="PANTHER" id="PTHR32154">
    <property type="entry name" value="PYRUVATE-FLAVODOXIN OXIDOREDUCTASE-RELATED"/>
    <property type="match status" value="1"/>
</dbReference>
<name>A0A7V3ZUB0_UNCW3</name>
<dbReference type="FunFam" id="3.40.50.920:FF:000010">
    <property type="entry name" value="Pyruvate ferredoxin oxidoreductase, alpha subunit"/>
    <property type="match status" value="1"/>
</dbReference>
<dbReference type="GO" id="GO:0019752">
    <property type="term" value="P:carboxylic acid metabolic process"/>
    <property type="evidence" value="ECO:0007669"/>
    <property type="project" value="UniProtKB-ARBA"/>
</dbReference>
<dbReference type="Pfam" id="PF17147">
    <property type="entry name" value="PFOR_II"/>
    <property type="match status" value="1"/>
</dbReference>
<dbReference type="Gene3D" id="3.40.50.920">
    <property type="match status" value="1"/>
</dbReference>
<evidence type="ECO:0000313" key="4">
    <source>
        <dbReference type="EMBL" id="HGK63024.1"/>
    </source>
</evidence>
<accession>A0A7V3ZUB0</accession>
<reference evidence="4" key="1">
    <citation type="journal article" date="2020" name="mSystems">
        <title>Genome- and Community-Level Interaction Insights into Carbon Utilization and Element Cycling Functions of Hydrothermarchaeota in Hydrothermal Sediment.</title>
        <authorList>
            <person name="Zhou Z."/>
            <person name="Liu Y."/>
            <person name="Xu W."/>
            <person name="Pan J."/>
            <person name="Luo Z.H."/>
            <person name="Li M."/>
        </authorList>
    </citation>
    <scope>NUCLEOTIDE SEQUENCE [LARGE SCALE GENOMIC DNA]</scope>
    <source>
        <strain evidence="4">SpSt-697</strain>
    </source>
</reference>
<dbReference type="GO" id="GO:0016903">
    <property type="term" value="F:oxidoreductase activity, acting on the aldehyde or oxo group of donors"/>
    <property type="evidence" value="ECO:0007669"/>
    <property type="project" value="UniProtKB-ARBA"/>
</dbReference>
<comment type="caution">
    <text evidence="4">The sequence shown here is derived from an EMBL/GenBank/DDBJ whole genome shotgun (WGS) entry which is preliminary data.</text>
</comment>
<dbReference type="Gene3D" id="3.40.50.970">
    <property type="match status" value="1"/>
</dbReference>
<gene>
    <name evidence="4" type="primary">porA</name>
    <name evidence="4" type="ORF">ENU74_00255</name>
</gene>
<dbReference type="EMBL" id="DTDR01000008">
    <property type="protein sequence ID" value="HGK63024.1"/>
    <property type="molecule type" value="Genomic_DNA"/>
</dbReference>
<protein>
    <submittedName>
        <fullName evidence="4">Pyruvate ferredoxin oxidoreductase</fullName>
    </submittedName>
</protein>
<keyword evidence="1" id="KW-0560">Oxidoreductase</keyword>
<dbReference type="SUPFAM" id="SSF52518">
    <property type="entry name" value="Thiamin diphosphate-binding fold (THDP-binding)"/>
    <property type="match status" value="1"/>
</dbReference>
<organism evidence="4">
    <name type="scientific">candidate division WOR-3 bacterium</name>
    <dbReference type="NCBI Taxonomy" id="2052148"/>
    <lineage>
        <taxon>Bacteria</taxon>
        <taxon>Bacteria division WOR-3</taxon>
    </lineage>
</organism>
<dbReference type="CDD" id="cd07034">
    <property type="entry name" value="TPP_PYR_PFOR_IOR-alpha_like"/>
    <property type="match status" value="1"/>
</dbReference>
<dbReference type="AlphaFoldDB" id="A0A7V3ZUB0"/>
<dbReference type="Pfam" id="PF01855">
    <property type="entry name" value="POR_N"/>
    <property type="match status" value="1"/>
</dbReference>
<feature type="domain" description="Pyruvate:ferredoxin oxidoreductase core" evidence="3">
    <location>
        <begin position="258"/>
        <end position="362"/>
    </location>
</feature>
<dbReference type="InterPro" id="IPR029061">
    <property type="entry name" value="THDP-binding"/>
</dbReference>
<dbReference type="FunFam" id="3.40.50.970:FF:000012">
    <property type="entry name" value="Pyruvate:ferredoxin (Flavodoxin) oxidoreductase"/>
    <property type="match status" value="1"/>
</dbReference>
<feature type="domain" description="Pyruvate flavodoxin/ferredoxin oxidoreductase pyrimidine binding" evidence="2">
    <location>
        <begin position="14"/>
        <end position="236"/>
    </location>
</feature>
<dbReference type="SUPFAM" id="SSF52922">
    <property type="entry name" value="TK C-terminal domain-like"/>
    <property type="match status" value="1"/>
</dbReference>
<dbReference type="PANTHER" id="PTHR32154:SF0">
    <property type="entry name" value="PYRUVATE-FLAVODOXIN OXIDOREDUCTASE-RELATED"/>
    <property type="match status" value="1"/>
</dbReference>
<dbReference type="InterPro" id="IPR033412">
    <property type="entry name" value="PFOR_II"/>
</dbReference>
<sequence length="389" mass="43172">MILAKTGNEALAFAMKQINPDVVAAYPITPSTEIVQIFSSYVADGLVDTEFVAVESEHSAMSACIAAAASGARAMTATSSQGLALMHEMLFIASGLRLPIVLCVVNRSLSSPLNIHCDHTDSLASRDSGWIQIFCEDAQEAYDSLICAVKIAESIFLPVMVTIDGFIISHCLQKIDVLSDEEVRSFVGEYKPNYNLLDVDNPITLGPACLPDSFFEHKRAQAEGMYQALAVIEKVFKEYEKRFARQLSILEEYQTADAEVGILCMGSTAGTAKVAVDNLRKKGHKVGLFKLRIFRPIAVKYLQRALKNIKILGILERMEGLSAFGGPLFNEVRSVLYDETKRPIVISYVYGLGGREITPEEIEEVFLELISLKNKRRKKIEKFRYINVR</sequence>
<evidence type="ECO:0000259" key="2">
    <source>
        <dbReference type="Pfam" id="PF01855"/>
    </source>
</evidence>
<dbReference type="InterPro" id="IPR050722">
    <property type="entry name" value="Pyruvate:ferred/Flavod_OxRd"/>
</dbReference>
<evidence type="ECO:0000256" key="1">
    <source>
        <dbReference type="ARBA" id="ARBA00023002"/>
    </source>
</evidence>